<name>A0AC34FWF0_9BILA</name>
<evidence type="ECO:0000313" key="1">
    <source>
        <dbReference type="Proteomes" id="UP000887579"/>
    </source>
</evidence>
<protein>
    <submittedName>
        <fullName evidence="2">Uncharacterized protein</fullName>
    </submittedName>
</protein>
<organism evidence="1 2">
    <name type="scientific">Panagrolaimus sp. ES5</name>
    <dbReference type="NCBI Taxonomy" id="591445"/>
    <lineage>
        <taxon>Eukaryota</taxon>
        <taxon>Metazoa</taxon>
        <taxon>Ecdysozoa</taxon>
        <taxon>Nematoda</taxon>
        <taxon>Chromadorea</taxon>
        <taxon>Rhabditida</taxon>
        <taxon>Tylenchina</taxon>
        <taxon>Panagrolaimomorpha</taxon>
        <taxon>Panagrolaimoidea</taxon>
        <taxon>Panagrolaimidae</taxon>
        <taxon>Panagrolaimus</taxon>
    </lineage>
</organism>
<dbReference type="Proteomes" id="UP000887579">
    <property type="component" value="Unplaced"/>
</dbReference>
<evidence type="ECO:0000313" key="2">
    <source>
        <dbReference type="WBParaSite" id="ES5_v2.g21316.t1"/>
    </source>
</evidence>
<sequence>MGPAILRVIENFDMYDRDLTDLRNRVPPIPSNDTAEFRKSMFGGKILYFIDGVIIIWGGYLSTCALLTYLLANRTICRQYEYFNQTLRKHIESQSTKTKETNEILLLDHKIWNNDDVTIRVTAFNISYKIQTIDYASKEMSPIKAGNICYTLMKETNEILLLEPKIWNNDDVTIRETAFNISYKIQTIDYASKGMSPIKAGNICYTLLF</sequence>
<reference evidence="2" key="1">
    <citation type="submission" date="2022-11" db="UniProtKB">
        <authorList>
            <consortium name="WormBaseParasite"/>
        </authorList>
    </citation>
    <scope>IDENTIFICATION</scope>
</reference>
<dbReference type="WBParaSite" id="ES5_v2.g21316.t1">
    <property type="protein sequence ID" value="ES5_v2.g21316.t1"/>
    <property type="gene ID" value="ES5_v2.g21316"/>
</dbReference>
<proteinExistence type="predicted"/>
<accession>A0AC34FWF0</accession>